<dbReference type="RefSeq" id="WP_108621681.1">
    <property type="nucleotide sequence ID" value="NZ_CP028901.1"/>
</dbReference>
<dbReference type="SMART" id="SM00267">
    <property type="entry name" value="GGDEF"/>
    <property type="match status" value="1"/>
</dbReference>
<dbReference type="InterPro" id="IPR043128">
    <property type="entry name" value="Rev_trsase/Diguanyl_cyclase"/>
</dbReference>
<dbReference type="InterPro" id="IPR052163">
    <property type="entry name" value="DGC-Regulatory_Protein"/>
</dbReference>
<dbReference type="Gene3D" id="3.30.70.270">
    <property type="match status" value="1"/>
</dbReference>
<dbReference type="NCBIfam" id="TIGR00254">
    <property type="entry name" value="GGDEF"/>
    <property type="match status" value="1"/>
</dbReference>
<proteinExistence type="predicted"/>
<dbReference type="EMBL" id="CP028901">
    <property type="protein sequence ID" value="AWB34265.1"/>
    <property type="molecule type" value="Genomic_DNA"/>
</dbReference>
<dbReference type="AlphaFoldDB" id="A0A2R4XKB0"/>
<evidence type="ECO:0000259" key="1">
    <source>
        <dbReference type="PROSITE" id="PS50887"/>
    </source>
</evidence>
<evidence type="ECO:0000313" key="2">
    <source>
        <dbReference type="EMBL" id="AWB34265.1"/>
    </source>
</evidence>
<evidence type="ECO:0000313" key="3">
    <source>
        <dbReference type="Proteomes" id="UP000244571"/>
    </source>
</evidence>
<dbReference type="KEGG" id="boz:DBV39_11730"/>
<dbReference type="PANTHER" id="PTHR46663:SF2">
    <property type="entry name" value="GGDEF DOMAIN-CONTAINING PROTEIN"/>
    <property type="match status" value="1"/>
</dbReference>
<keyword evidence="3" id="KW-1185">Reference proteome</keyword>
<dbReference type="PANTHER" id="PTHR46663">
    <property type="entry name" value="DIGUANYLATE CYCLASE DGCT-RELATED"/>
    <property type="match status" value="1"/>
</dbReference>
<feature type="domain" description="GGDEF" evidence="1">
    <location>
        <begin position="1"/>
        <end position="129"/>
    </location>
</feature>
<dbReference type="InterPro" id="IPR029787">
    <property type="entry name" value="Nucleotide_cyclase"/>
</dbReference>
<organism evidence="2 3">
    <name type="scientific">Orrella marina</name>
    <dbReference type="NCBI Taxonomy" id="2163011"/>
    <lineage>
        <taxon>Bacteria</taxon>
        <taxon>Pseudomonadati</taxon>
        <taxon>Pseudomonadota</taxon>
        <taxon>Betaproteobacteria</taxon>
        <taxon>Burkholderiales</taxon>
        <taxon>Alcaligenaceae</taxon>
        <taxon>Orrella</taxon>
    </lineage>
</organism>
<dbReference type="Proteomes" id="UP000244571">
    <property type="component" value="Chromosome"/>
</dbReference>
<dbReference type="Pfam" id="PF00990">
    <property type="entry name" value="GGDEF"/>
    <property type="match status" value="1"/>
</dbReference>
<dbReference type="PROSITE" id="PS50887">
    <property type="entry name" value="GGDEF"/>
    <property type="match status" value="1"/>
</dbReference>
<dbReference type="InterPro" id="IPR000160">
    <property type="entry name" value="GGDEF_dom"/>
</dbReference>
<gene>
    <name evidence="2" type="ORF">DBV39_11730</name>
</gene>
<accession>A0A2R4XKB0</accession>
<name>A0A2R4XKB0_9BURK</name>
<dbReference type="OrthoDB" id="9813903at2"/>
<sequence length="151" mass="16259">MVDLDRFKPINDRHGHTVGDEVLREVAKRIRATIRRSDTIGRFGGDEFVILLSEVDSPEGALTVASKIRDMLDSPVVVTKDLQVSVGACVGVAVYPEHGTTITELIGNADVAMYHAKETGGGRVQVFSEEILAAQLKKHAVIDLSNAVGAH</sequence>
<reference evidence="2 3" key="1">
    <citation type="submission" date="2018-04" db="EMBL/GenBank/DDBJ databases">
        <title>Bordetella sp. HZ20 isolated from seawater.</title>
        <authorList>
            <person name="Sun C."/>
        </authorList>
    </citation>
    <scope>NUCLEOTIDE SEQUENCE [LARGE SCALE GENOMIC DNA]</scope>
    <source>
        <strain evidence="2 3">HZ20</strain>
    </source>
</reference>
<dbReference type="SUPFAM" id="SSF55073">
    <property type="entry name" value="Nucleotide cyclase"/>
    <property type="match status" value="1"/>
</dbReference>
<dbReference type="CDD" id="cd01949">
    <property type="entry name" value="GGDEF"/>
    <property type="match status" value="1"/>
</dbReference>
<protein>
    <recommendedName>
        <fullName evidence="1">GGDEF domain-containing protein</fullName>
    </recommendedName>
</protein>